<dbReference type="SUPFAM" id="SSF50331">
    <property type="entry name" value="MOP-like"/>
    <property type="match status" value="1"/>
</dbReference>
<comment type="similarity">
    <text evidence="1">Belongs to the ABC transporter superfamily.</text>
</comment>
<feature type="domain" description="ABC transporter" evidence="8">
    <location>
        <begin position="5"/>
        <end position="240"/>
    </location>
</feature>
<dbReference type="InterPro" id="IPR027417">
    <property type="entry name" value="P-loop_NTPase"/>
</dbReference>
<dbReference type="GO" id="GO:0016887">
    <property type="term" value="F:ATP hydrolysis activity"/>
    <property type="evidence" value="ECO:0007669"/>
    <property type="project" value="InterPro"/>
</dbReference>
<protein>
    <submittedName>
        <fullName evidence="9">ABC transporter ATP-binding protein</fullName>
    </submittedName>
</protein>
<keyword evidence="7" id="KW-0472">Membrane</keyword>
<evidence type="ECO:0000256" key="2">
    <source>
        <dbReference type="ARBA" id="ARBA00022448"/>
    </source>
</evidence>
<dbReference type="Proteomes" id="UP001151088">
    <property type="component" value="Unassembled WGS sequence"/>
</dbReference>
<dbReference type="PANTHER" id="PTHR43875">
    <property type="entry name" value="MALTODEXTRIN IMPORT ATP-BINDING PROTEIN MSMX"/>
    <property type="match status" value="1"/>
</dbReference>
<dbReference type="RefSeq" id="WP_258733382.1">
    <property type="nucleotide sequence ID" value="NZ_JANTHZ010000006.1"/>
</dbReference>
<name>A0A9X2PHF9_9HYPH</name>
<evidence type="ECO:0000256" key="4">
    <source>
        <dbReference type="ARBA" id="ARBA00022741"/>
    </source>
</evidence>
<dbReference type="Gene3D" id="2.40.50.140">
    <property type="entry name" value="Nucleic acid-binding proteins"/>
    <property type="match status" value="1"/>
</dbReference>
<dbReference type="GO" id="GO:0005524">
    <property type="term" value="F:ATP binding"/>
    <property type="evidence" value="ECO:0007669"/>
    <property type="project" value="UniProtKB-KW"/>
</dbReference>
<dbReference type="Gene3D" id="2.40.50.100">
    <property type="match status" value="1"/>
</dbReference>
<proteinExistence type="inferred from homology"/>
<keyword evidence="6" id="KW-1278">Translocase</keyword>
<keyword evidence="10" id="KW-1185">Reference proteome</keyword>
<reference evidence="9" key="1">
    <citation type="submission" date="2022-08" db="EMBL/GenBank/DDBJ databases">
        <authorList>
            <person name="Li F."/>
        </authorList>
    </citation>
    <scope>NUCLEOTIDE SEQUENCE</scope>
    <source>
        <strain evidence="9">MQZ15Z-1</strain>
    </source>
</reference>
<dbReference type="InterPro" id="IPR008995">
    <property type="entry name" value="Mo/tungstate-bd_C_term_dom"/>
</dbReference>
<dbReference type="InterPro" id="IPR017871">
    <property type="entry name" value="ABC_transporter-like_CS"/>
</dbReference>
<keyword evidence="2" id="KW-0813">Transport</keyword>
<dbReference type="SUPFAM" id="SSF52540">
    <property type="entry name" value="P-loop containing nucleoside triphosphate hydrolases"/>
    <property type="match status" value="1"/>
</dbReference>
<dbReference type="PROSITE" id="PS00211">
    <property type="entry name" value="ABC_TRANSPORTER_1"/>
    <property type="match status" value="1"/>
</dbReference>
<evidence type="ECO:0000313" key="10">
    <source>
        <dbReference type="Proteomes" id="UP001151088"/>
    </source>
</evidence>
<evidence type="ECO:0000313" key="9">
    <source>
        <dbReference type="EMBL" id="MCS0496218.1"/>
    </source>
</evidence>
<evidence type="ECO:0000256" key="5">
    <source>
        <dbReference type="ARBA" id="ARBA00022840"/>
    </source>
</evidence>
<sequence length="378" mass="39673">MNVAVRTGLIARGLSKSFTHKVLHDVGIEVAPGELLAVTGPSGAGKTTLARILAGLERPETGSVSLGGRDLAAIPAGQRRVALMFESYALYPHLTVRGNALSPLQAPGGRLDAASANRRVDEVLELLEIRHLGERLPGALSGGQKQRVALARLLVQAPDLYMLDEPISHLDAKLRHKLRGEIRRRLSAQSAPSIWLTPDGMEALSVGDRVVVLDQGRVEQVGTPEEIWLKPASTRVARLLGDPPMNLVDGALQREGDVLFFTRRGMRIALPPALAAAAAKAAGEEVTLGVRPDGIGFAEPGAPGTLSAEIYSNEPFGKHAIVTLDLGTLLAKAKTSMATAAALGEGEGEGIGREIGLTIPDEGLVLFDGSTGRALSGN</sequence>
<dbReference type="AlphaFoldDB" id="A0A9X2PHF9"/>
<dbReference type="InterPro" id="IPR015853">
    <property type="entry name" value="ABC_transpr_FbpC"/>
</dbReference>
<evidence type="ECO:0000256" key="3">
    <source>
        <dbReference type="ARBA" id="ARBA00022475"/>
    </source>
</evidence>
<evidence type="ECO:0000256" key="7">
    <source>
        <dbReference type="ARBA" id="ARBA00023136"/>
    </source>
</evidence>
<dbReference type="EMBL" id="JANTHZ010000006">
    <property type="protein sequence ID" value="MCS0496218.1"/>
    <property type="molecule type" value="Genomic_DNA"/>
</dbReference>
<dbReference type="Pfam" id="PF17912">
    <property type="entry name" value="OB_MalK"/>
    <property type="match status" value="1"/>
</dbReference>
<keyword evidence="5 9" id="KW-0067">ATP-binding</keyword>
<dbReference type="InterPro" id="IPR047641">
    <property type="entry name" value="ABC_transpr_MalK/UgpC-like"/>
</dbReference>
<dbReference type="GO" id="GO:0055052">
    <property type="term" value="C:ATP-binding cassette (ABC) transporter complex, substrate-binding subunit-containing"/>
    <property type="evidence" value="ECO:0007669"/>
    <property type="project" value="TreeGrafter"/>
</dbReference>
<dbReference type="InterPro" id="IPR012340">
    <property type="entry name" value="NA-bd_OB-fold"/>
</dbReference>
<gene>
    <name evidence="9" type="ORF">NVS89_14030</name>
</gene>
<accession>A0A9X2PHF9</accession>
<evidence type="ECO:0000256" key="6">
    <source>
        <dbReference type="ARBA" id="ARBA00022967"/>
    </source>
</evidence>
<dbReference type="CDD" id="cd03259">
    <property type="entry name" value="ABC_Carb_Solutes_like"/>
    <property type="match status" value="1"/>
</dbReference>
<dbReference type="InterPro" id="IPR003593">
    <property type="entry name" value="AAA+_ATPase"/>
</dbReference>
<dbReference type="Gene3D" id="3.40.50.300">
    <property type="entry name" value="P-loop containing nucleotide triphosphate hydrolases"/>
    <property type="match status" value="1"/>
</dbReference>
<dbReference type="Pfam" id="PF00005">
    <property type="entry name" value="ABC_tran"/>
    <property type="match status" value="1"/>
</dbReference>
<dbReference type="PROSITE" id="PS50893">
    <property type="entry name" value="ABC_TRANSPORTER_2"/>
    <property type="match status" value="1"/>
</dbReference>
<keyword evidence="4" id="KW-0547">Nucleotide-binding</keyword>
<dbReference type="InterPro" id="IPR003439">
    <property type="entry name" value="ABC_transporter-like_ATP-bd"/>
</dbReference>
<dbReference type="InterPro" id="IPR040582">
    <property type="entry name" value="OB_MalK-like"/>
</dbReference>
<organism evidence="9 10">
    <name type="scientific">Ancylobacter mangrovi</name>
    <dbReference type="NCBI Taxonomy" id="2972472"/>
    <lineage>
        <taxon>Bacteria</taxon>
        <taxon>Pseudomonadati</taxon>
        <taxon>Pseudomonadota</taxon>
        <taxon>Alphaproteobacteria</taxon>
        <taxon>Hyphomicrobiales</taxon>
        <taxon>Xanthobacteraceae</taxon>
        <taxon>Ancylobacter</taxon>
    </lineage>
</organism>
<dbReference type="PANTHER" id="PTHR43875:SF15">
    <property type="entry name" value="TREHALOSE IMPORT ATP-BINDING PROTEIN SUGC"/>
    <property type="match status" value="1"/>
</dbReference>
<comment type="caution">
    <text evidence="9">The sequence shown here is derived from an EMBL/GenBank/DDBJ whole genome shotgun (WGS) entry which is preliminary data.</text>
</comment>
<keyword evidence="3" id="KW-1003">Cell membrane</keyword>
<dbReference type="SMART" id="SM00382">
    <property type="entry name" value="AAA"/>
    <property type="match status" value="1"/>
</dbReference>
<evidence type="ECO:0000259" key="8">
    <source>
        <dbReference type="PROSITE" id="PS50893"/>
    </source>
</evidence>
<evidence type="ECO:0000256" key="1">
    <source>
        <dbReference type="ARBA" id="ARBA00005417"/>
    </source>
</evidence>
<dbReference type="GO" id="GO:0015408">
    <property type="term" value="F:ABC-type ferric iron transporter activity"/>
    <property type="evidence" value="ECO:0007669"/>
    <property type="project" value="InterPro"/>
</dbReference>